<name>A0A8C4RYH1_ERPCA</name>
<dbReference type="InterPro" id="IPR043130">
    <property type="entry name" value="CDP-OH_PTrfase_TM_dom"/>
</dbReference>
<reference evidence="12" key="3">
    <citation type="submission" date="2025-09" db="UniProtKB">
        <authorList>
            <consortium name="Ensembl"/>
        </authorList>
    </citation>
    <scope>IDENTIFICATION</scope>
</reference>
<dbReference type="Proteomes" id="UP000694620">
    <property type="component" value="Chromosome 8"/>
</dbReference>
<keyword evidence="9" id="KW-1208">Phospholipid metabolism</keyword>
<evidence type="ECO:0000313" key="13">
    <source>
        <dbReference type="Proteomes" id="UP000694620"/>
    </source>
</evidence>
<feature type="transmembrane region" description="Helical" evidence="11">
    <location>
        <begin position="162"/>
        <end position="187"/>
    </location>
</feature>
<dbReference type="Ensembl" id="ENSECRT00000008811.1">
    <property type="protein sequence ID" value="ENSECRP00000008665.1"/>
    <property type="gene ID" value="ENSECRG00000005814.1"/>
</dbReference>
<comment type="similarity">
    <text evidence="10">Belongs to the CDP-alcohol phosphatidyltransferase class-I family.</text>
</comment>
<accession>A0A8C4RYH1</accession>
<evidence type="ECO:0000256" key="2">
    <source>
        <dbReference type="ARBA" id="ARBA00022516"/>
    </source>
</evidence>
<keyword evidence="8" id="KW-0594">Phospholipid biosynthesis</keyword>
<dbReference type="GeneTree" id="ENSGT00940000154169"/>
<keyword evidence="5 11" id="KW-1133">Transmembrane helix</keyword>
<evidence type="ECO:0000256" key="1">
    <source>
        <dbReference type="ARBA" id="ARBA00004141"/>
    </source>
</evidence>
<evidence type="ECO:0000256" key="4">
    <source>
        <dbReference type="ARBA" id="ARBA00022692"/>
    </source>
</evidence>
<keyword evidence="7 11" id="KW-0472">Membrane</keyword>
<sequence length="195" mass="22387">MRSEVFLYVPNIIGYFRIILLLTSWGFLSYPQIFLPCYLWFVILDGLDGYAARYLGQVSEFGAWLDVAIDNLGRGMLWSALFQGGCFISALEWCVFVCTHSSMGAEWKSRFVSSPWWVHRVMANGFKTTLGAFVIAGLHLLPVWLYSFFTGVLTDPLYLPHILQWVGIVVLSAGRLWCLAIEIWCIWTHIKFLTR</sequence>
<dbReference type="InterPro" id="IPR000462">
    <property type="entry name" value="CDP-OH_P_trans"/>
</dbReference>
<evidence type="ECO:0000256" key="6">
    <source>
        <dbReference type="ARBA" id="ARBA00023098"/>
    </source>
</evidence>
<evidence type="ECO:0000256" key="10">
    <source>
        <dbReference type="RuleBase" id="RU003750"/>
    </source>
</evidence>
<gene>
    <name evidence="12" type="primary">si:ch1073-145m9.1</name>
</gene>
<dbReference type="Pfam" id="PF01066">
    <property type="entry name" value="CDP-OH_P_transf"/>
    <property type="match status" value="1"/>
</dbReference>
<organism evidence="12 13">
    <name type="scientific">Erpetoichthys calabaricus</name>
    <name type="common">Rope fish</name>
    <name type="synonym">Calamoichthys calabaricus</name>
    <dbReference type="NCBI Taxonomy" id="27687"/>
    <lineage>
        <taxon>Eukaryota</taxon>
        <taxon>Metazoa</taxon>
        <taxon>Chordata</taxon>
        <taxon>Craniata</taxon>
        <taxon>Vertebrata</taxon>
        <taxon>Euteleostomi</taxon>
        <taxon>Actinopterygii</taxon>
        <taxon>Polypteriformes</taxon>
        <taxon>Polypteridae</taxon>
        <taxon>Erpetoichthys</taxon>
    </lineage>
</organism>
<evidence type="ECO:0000256" key="8">
    <source>
        <dbReference type="ARBA" id="ARBA00023209"/>
    </source>
</evidence>
<keyword evidence="6" id="KW-0443">Lipid metabolism</keyword>
<dbReference type="PANTHER" id="PTHR15362">
    <property type="entry name" value="PHOSPHATIDYLINOSITOL SYNTHASE"/>
    <property type="match status" value="1"/>
</dbReference>
<dbReference type="Gene3D" id="1.20.120.1760">
    <property type="match status" value="1"/>
</dbReference>
<evidence type="ECO:0000256" key="9">
    <source>
        <dbReference type="ARBA" id="ARBA00023264"/>
    </source>
</evidence>
<dbReference type="OrthoDB" id="10251079at2759"/>
<feature type="transmembrane region" description="Helical" evidence="11">
    <location>
        <begin position="130"/>
        <end position="150"/>
    </location>
</feature>
<evidence type="ECO:0000256" key="7">
    <source>
        <dbReference type="ARBA" id="ARBA00023136"/>
    </source>
</evidence>
<keyword evidence="2" id="KW-0444">Lipid biosynthesis</keyword>
<dbReference type="GeneID" id="114655806"/>
<feature type="transmembrane region" description="Helical" evidence="11">
    <location>
        <begin position="76"/>
        <end position="98"/>
    </location>
</feature>
<dbReference type="PANTHER" id="PTHR15362:SF13">
    <property type="entry name" value="SI:CH1073-145M9.1"/>
    <property type="match status" value="1"/>
</dbReference>
<evidence type="ECO:0000256" key="5">
    <source>
        <dbReference type="ARBA" id="ARBA00022989"/>
    </source>
</evidence>
<evidence type="ECO:0000313" key="12">
    <source>
        <dbReference type="Ensembl" id="ENSECRP00000008665.1"/>
    </source>
</evidence>
<evidence type="ECO:0000256" key="3">
    <source>
        <dbReference type="ARBA" id="ARBA00022679"/>
    </source>
</evidence>
<dbReference type="RefSeq" id="XP_028662877.1">
    <property type="nucleotide sequence ID" value="XM_028807044.2"/>
</dbReference>
<protein>
    <submittedName>
        <fullName evidence="12">Uncharacterized LOC114655806</fullName>
    </submittedName>
</protein>
<evidence type="ECO:0000256" key="11">
    <source>
        <dbReference type="SAM" id="Phobius"/>
    </source>
</evidence>
<dbReference type="GO" id="GO:0016780">
    <property type="term" value="F:phosphotransferase activity, for other substituted phosphate groups"/>
    <property type="evidence" value="ECO:0007669"/>
    <property type="project" value="InterPro"/>
</dbReference>
<keyword evidence="3 10" id="KW-0808">Transferase</keyword>
<dbReference type="InterPro" id="IPR048254">
    <property type="entry name" value="CDP_ALCOHOL_P_TRANSF_CS"/>
</dbReference>
<dbReference type="AlphaFoldDB" id="A0A8C4RYH1"/>
<dbReference type="PROSITE" id="PS00379">
    <property type="entry name" value="CDP_ALCOHOL_P_TRANSF"/>
    <property type="match status" value="1"/>
</dbReference>
<keyword evidence="4 11" id="KW-0812">Transmembrane</keyword>
<proteinExistence type="inferred from homology"/>
<comment type="subcellular location">
    <subcellularLocation>
        <location evidence="1">Membrane</location>
        <topology evidence="1">Multi-pass membrane protein</topology>
    </subcellularLocation>
</comment>
<feature type="transmembrane region" description="Helical" evidence="11">
    <location>
        <begin position="12"/>
        <end position="30"/>
    </location>
</feature>
<dbReference type="GO" id="GO:0008654">
    <property type="term" value="P:phospholipid biosynthetic process"/>
    <property type="evidence" value="ECO:0007669"/>
    <property type="project" value="UniProtKB-KW"/>
</dbReference>
<reference evidence="12" key="1">
    <citation type="submission" date="2021-06" db="EMBL/GenBank/DDBJ databases">
        <authorList>
            <consortium name="Wellcome Sanger Institute Data Sharing"/>
        </authorList>
    </citation>
    <scope>NUCLEOTIDE SEQUENCE [LARGE SCALE GENOMIC DNA]</scope>
</reference>
<reference evidence="12" key="2">
    <citation type="submission" date="2025-08" db="UniProtKB">
        <authorList>
            <consortium name="Ensembl"/>
        </authorList>
    </citation>
    <scope>IDENTIFICATION</scope>
</reference>
<keyword evidence="13" id="KW-1185">Reference proteome</keyword>
<dbReference type="GO" id="GO:0016020">
    <property type="term" value="C:membrane"/>
    <property type="evidence" value="ECO:0007669"/>
    <property type="project" value="UniProtKB-SubCell"/>
</dbReference>